<dbReference type="InterPro" id="IPR036388">
    <property type="entry name" value="WH-like_DNA-bd_sf"/>
</dbReference>
<reference evidence="5 6" key="1">
    <citation type="submission" date="2020-03" db="EMBL/GenBank/DDBJ databases">
        <title>WGS of the type strain of Planosporangium spp.</title>
        <authorList>
            <person name="Thawai C."/>
        </authorList>
    </citation>
    <scope>NUCLEOTIDE SEQUENCE [LARGE SCALE GENOMIC DNA]</scope>
    <source>
        <strain evidence="5 6">TBRC 5610</strain>
    </source>
</reference>
<evidence type="ECO:0000256" key="1">
    <source>
        <dbReference type="ARBA" id="ARBA00023015"/>
    </source>
</evidence>
<organism evidence="5 6">
    <name type="scientific">Planosporangium thailandense</name>
    <dbReference type="NCBI Taxonomy" id="765197"/>
    <lineage>
        <taxon>Bacteria</taxon>
        <taxon>Bacillati</taxon>
        <taxon>Actinomycetota</taxon>
        <taxon>Actinomycetes</taxon>
        <taxon>Micromonosporales</taxon>
        <taxon>Micromonosporaceae</taxon>
        <taxon>Planosporangium</taxon>
    </lineage>
</organism>
<dbReference type="Proteomes" id="UP000722989">
    <property type="component" value="Unassembled WGS sequence"/>
</dbReference>
<keyword evidence="3" id="KW-0804">Transcription</keyword>
<dbReference type="InterPro" id="IPR036390">
    <property type="entry name" value="WH_DNA-bd_sf"/>
</dbReference>
<evidence type="ECO:0000256" key="3">
    <source>
        <dbReference type="ARBA" id="ARBA00023163"/>
    </source>
</evidence>
<proteinExistence type="predicted"/>
<dbReference type="Pfam" id="PF07729">
    <property type="entry name" value="FCD"/>
    <property type="match status" value="1"/>
</dbReference>
<dbReference type="SMART" id="SM00895">
    <property type="entry name" value="FCD"/>
    <property type="match status" value="1"/>
</dbReference>
<feature type="domain" description="HTH gntR-type" evidence="4">
    <location>
        <begin position="9"/>
        <end position="76"/>
    </location>
</feature>
<dbReference type="PANTHER" id="PTHR43537">
    <property type="entry name" value="TRANSCRIPTIONAL REGULATOR, GNTR FAMILY"/>
    <property type="match status" value="1"/>
</dbReference>
<keyword evidence="6" id="KW-1185">Reference proteome</keyword>
<dbReference type="PROSITE" id="PS50949">
    <property type="entry name" value="HTH_GNTR"/>
    <property type="match status" value="1"/>
</dbReference>
<keyword evidence="1" id="KW-0805">Transcription regulation</keyword>
<dbReference type="InterPro" id="IPR011711">
    <property type="entry name" value="GntR_C"/>
</dbReference>
<dbReference type="InterPro" id="IPR000524">
    <property type="entry name" value="Tscrpt_reg_HTH_GntR"/>
</dbReference>
<dbReference type="EMBL" id="JAATVY010000011">
    <property type="protein sequence ID" value="NJC71415.1"/>
    <property type="molecule type" value="Genomic_DNA"/>
</dbReference>
<dbReference type="PANTHER" id="PTHR43537:SF41">
    <property type="entry name" value="TRANSCRIPTIONAL REGULATORY PROTEIN"/>
    <property type="match status" value="1"/>
</dbReference>
<accession>A0ABX0XZA3</accession>
<evidence type="ECO:0000313" key="5">
    <source>
        <dbReference type="EMBL" id="NJC71415.1"/>
    </source>
</evidence>
<name>A0ABX0XZA3_9ACTN</name>
<dbReference type="Gene3D" id="1.20.120.530">
    <property type="entry name" value="GntR ligand-binding domain-like"/>
    <property type="match status" value="1"/>
</dbReference>
<gene>
    <name evidence="5" type="ORF">HC031_17070</name>
</gene>
<dbReference type="SUPFAM" id="SSF48008">
    <property type="entry name" value="GntR ligand-binding domain-like"/>
    <property type="match status" value="1"/>
</dbReference>
<sequence length="221" mass="25304">MIVAFKRPPTAQEAVLEELRRAILAGELKPGTQIVQDAFAERLGLSRVPVREALKILEGEGQVRYSPHHGYFVTELDVNELLEIYRIRELLESEAVRLSVPLLGDEDLARLEQAIEDMAEASGRKDIVALTAANRRFHFSLFEPSGMHRMVRLIRQLWDSSDPYRSLYFGEPVHRDAVDREHRQILKAARRRDSEGLVHLLDEHRSHAIDELKKILGEEAS</sequence>
<dbReference type="CDD" id="cd07377">
    <property type="entry name" value="WHTH_GntR"/>
    <property type="match status" value="1"/>
</dbReference>
<dbReference type="SMART" id="SM00345">
    <property type="entry name" value="HTH_GNTR"/>
    <property type="match status" value="1"/>
</dbReference>
<keyword evidence="2" id="KW-0238">DNA-binding</keyword>
<protein>
    <submittedName>
        <fullName evidence="5">GntR family transcriptional regulator</fullName>
    </submittedName>
</protein>
<dbReference type="Pfam" id="PF00392">
    <property type="entry name" value="GntR"/>
    <property type="match status" value="1"/>
</dbReference>
<evidence type="ECO:0000313" key="6">
    <source>
        <dbReference type="Proteomes" id="UP000722989"/>
    </source>
</evidence>
<dbReference type="InterPro" id="IPR008920">
    <property type="entry name" value="TF_FadR/GntR_C"/>
</dbReference>
<comment type="caution">
    <text evidence="5">The sequence shown here is derived from an EMBL/GenBank/DDBJ whole genome shotgun (WGS) entry which is preliminary data.</text>
</comment>
<dbReference type="SUPFAM" id="SSF46785">
    <property type="entry name" value="Winged helix' DNA-binding domain"/>
    <property type="match status" value="1"/>
</dbReference>
<evidence type="ECO:0000259" key="4">
    <source>
        <dbReference type="PROSITE" id="PS50949"/>
    </source>
</evidence>
<dbReference type="Gene3D" id="1.10.10.10">
    <property type="entry name" value="Winged helix-like DNA-binding domain superfamily/Winged helix DNA-binding domain"/>
    <property type="match status" value="1"/>
</dbReference>
<evidence type="ECO:0000256" key="2">
    <source>
        <dbReference type="ARBA" id="ARBA00023125"/>
    </source>
</evidence>